<dbReference type="Proteomes" id="UP001140094">
    <property type="component" value="Unassembled WGS sequence"/>
</dbReference>
<organism evidence="2 3">
    <name type="scientific">Coemansia guatemalensis</name>
    <dbReference type="NCBI Taxonomy" id="2761395"/>
    <lineage>
        <taxon>Eukaryota</taxon>
        <taxon>Fungi</taxon>
        <taxon>Fungi incertae sedis</taxon>
        <taxon>Zoopagomycota</taxon>
        <taxon>Kickxellomycotina</taxon>
        <taxon>Kickxellomycetes</taxon>
        <taxon>Kickxellales</taxon>
        <taxon>Kickxellaceae</taxon>
        <taxon>Coemansia</taxon>
    </lineage>
</organism>
<accession>A0A9W8HS78</accession>
<sequence length="376" mass="39283">MAGKALPGKGAKSMPPKQHACCPPGSASLTDTAYPLHASGVSMSACSVPLTYDALASSSSVVGQAGSGLSSSLSQMPSQKMLHGYGPSAAQSTATDNRNSSAKRSGTRPSHAALAGSASYQAFEHSTGHQPLTSSVLALHVPSQPQQAAKLQRHTRQQKPQKPPHPQNGPAKPTHPSAAHPTSSALSLGTGGPSPSKYHLRHTKSKSKPDPLAPPNATSSALETAMTSAGASGMTCSTYDLRRASKPSQTKASTHGVPGASRPPNRNTLLTQSQPHITTSQMSLPAAYAMPEPIHQSFSAPFPQRQQQQQQPAYVPHQPDSDYTSSWSGYNGDPVPSGQPPRAQSFPTGSWQPPQPSTQQQQWSSQPSSYTMPGPF</sequence>
<reference evidence="2" key="1">
    <citation type="submission" date="2022-07" db="EMBL/GenBank/DDBJ databases">
        <title>Phylogenomic reconstructions and comparative analyses of Kickxellomycotina fungi.</title>
        <authorList>
            <person name="Reynolds N.K."/>
            <person name="Stajich J.E."/>
            <person name="Barry K."/>
            <person name="Grigoriev I.V."/>
            <person name="Crous P."/>
            <person name="Smith M.E."/>
        </authorList>
    </citation>
    <scope>NUCLEOTIDE SEQUENCE</scope>
    <source>
        <strain evidence="2">NRRL 1565</strain>
    </source>
</reference>
<keyword evidence="3" id="KW-1185">Reference proteome</keyword>
<feature type="non-terminal residue" evidence="2">
    <location>
        <position position="376"/>
    </location>
</feature>
<feature type="compositionally biased region" description="Low complexity" evidence="1">
    <location>
        <begin position="63"/>
        <end position="75"/>
    </location>
</feature>
<name>A0A9W8HS78_9FUNG</name>
<dbReference type="AlphaFoldDB" id="A0A9W8HS78"/>
<evidence type="ECO:0000256" key="1">
    <source>
        <dbReference type="SAM" id="MobiDB-lite"/>
    </source>
</evidence>
<protein>
    <submittedName>
        <fullName evidence="2">Uncharacterized protein</fullName>
    </submittedName>
</protein>
<feature type="compositionally biased region" description="Low complexity" evidence="1">
    <location>
        <begin position="347"/>
        <end position="369"/>
    </location>
</feature>
<evidence type="ECO:0000313" key="2">
    <source>
        <dbReference type="EMBL" id="KAJ2795901.1"/>
    </source>
</evidence>
<feature type="compositionally biased region" description="Polar residues" evidence="1">
    <location>
        <begin position="264"/>
        <end position="283"/>
    </location>
</feature>
<dbReference type="EMBL" id="JANBUO010002052">
    <property type="protein sequence ID" value="KAJ2795901.1"/>
    <property type="molecule type" value="Genomic_DNA"/>
</dbReference>
<feature type="region of interest" description="Disordered" evidence="1">
    <location>
        <begin position="1"/>
        <end position="26"/>
    </location>
</feature>
<feature type="compositionally biased region" description="Polar residues" evidence="1">
    <location>
        <begin position="216"/>
        <end position="238"/>
    </location>
</feature>
<proteinExistence type="predicted"/>
<feature type="compositionally biased region" description="Low complexity" evidence="1">
    <location>
        <begin position="301"/>
        <end position="318"/>
    </location>
</feature>
<gene>
    <name evidence="2" type="ORF">H4R20_005717</name>
</gene>
<evidence type="ECO:0000313" key="3">
    <source>
        <dbReference type="Proteomes" id="UP001140094"/>
    </source>
</evidence>
<comment type="caution">
    <text evidence="2">The sequence shown here is derived from an EMBL/GenBank/DDBJ whole genome shotgun (WGS) entry which is preliminary data.</text>
</comment>
<dbReference type="OrthoDB" id="5584562at2759"/>
<feature type="compositionally biased region" description="Polar residues" evidence="1">
    <location>
        <begin position="89"/>
        <end position="108"/>
    </location>
</feature>
<feature type="region of interest" description="Disordered" evidence="1">
    <location>
        <begin position="63"/>
        <end position="376"/>
    </location>
</feature>